<keyword evidence="5" id="KW-0443">Lipid metabolism</keyword>
<keyword evidence="5" id="KW-0756">Sterol biosynthesis</keyword>
<dbReference type="Proteomes" id="UP000789595">
    <property type="component" value="Unassembled WGS sequence"/>
</dbReference>
<keyword evidence="5" id="KW-1207">Sterol metabolism</keyword>
<dbReference type="GO" id="GO:0006084">
    <property type="term" value="P:acetyl-CoA metabolic process"/>
    <property type="evidence" value="ECO:0007669"/>
    <property type="project" value="InterPro"/>
</dbReference>
<evidence type="ECO:0000256" key="5">
    <source>
        <dbReference type="RuleBase" id="RU364071"/>
    </source>
</evidence>
<feature type="binding site" evidence="4">
    <location>
        <position position="251"/>
    </location>
    <ligand>
        <name>CoA</name>
        <dbReference type="ChEBI" id="CHEBI:57287"/>
    </ligand>
</feature>
<dbReference type="CDD" id="cd00827">
    <property type="entry name" value="init_cond_enzymes"/>
    <property type="match status" value="1"/>
</dbReference>
<dbReference type="InterPro" id="IPR013746">
    <property type="entry name" value="HMG_CoA_synt_C_dom"/>
</dbReference>
<evidence type="ECO:0000313" key="9">
    <source>
        <dbReference type="Proteomes" id="UP000789595"/>
    </source>
</evidence>
<dbReference type="SUPFAM" id="SSF53901">
    <property type="entry name" value="Thiolase-like"/>
    <property type="match status" value="2"/>
</dbReference>
<evidence type="ECO:0000256" key="1">
    <source>
        <dbReference type="ARBA" id="ARBA00007061"/>
    </source>
</evidence>
<evidence type="ECO:0000259" key="6">
    <source>
        <dbReference type="Pfam" id="PF01154"/>
    </source>
</evidence>
<evidence type="ECO:0000259" key="7">
    <source>
        <dbReference type="Pfam" id="PF08540"/>
    </source>
</evidence>
<dbReference type="GO" id="GO:0004421">
    <property type="term" value="F:hydroxymethylglutaryl-CoA synthase activity"/>
    <property type="evidence" value="ECO:0007669"/>
    <property type="project" value="UniProtKB-EC"/>
</dbReference>
<accession>A0A8J2WE60</accession>
<dbReference type="GO" id="GO:0016126">
    <property type="term" value="P:sterol biosynthetic process"/>
    <property type="evidence" value="ECO:0007669"/>
    <property type="project" value="UniProtKB-KW"/>
</dbReference>
<dbReference type="Gene3D" id="3.40.47.10">
    <property type="match status" value="1"/>
</dbReference>
<sequence length="432" mass="46399">MASQVSKTRPENVGIVAMEWYSPQTYVAQTSLEKQDGCDGKYTVGLGQQQMAFADSREDVGSLLLTACARLLENYKIDPKSVGRLEVGTETLIDKSKSVKTSLLRLFEGNPNMEGVTSVNACYGGTAALFNSVAWVESSAWDGRYAIVVCGDIAVYEKGPARPSGGCGAVALLIGPDASLVLEPQRTTHALDCWDFYKPKGGEYPLVDGALSQACYLRCVDACYSNPGSYGNLASVDYCVFHAPYNKLVRKAHARLALRDSNDRPRNWCVAGDVAYEQSLVDKGLDASLRKASADDYDKRVAPSTEAPRHIGNCYTASVFFGLVSLVASSDLEGKRILMFSYGSGAVASMYVLKGRSGKIALSSIRSTVDLSARLSKRVERSAADFAGACDAREAAYGAAPLEPSGGVPLAAGVFFLRCIDGRHRREYGRTA</sequence>
<dbReference type="PANTHER" id="PTHR43323:SF2">
    <property type="entry name" value="HYDROXYMETHYLGLUTARYL-COA SYNTHASE"/>
    <property type="match status" value="1"/>
</dbReference>
<comment type="similarity">
    <text evidence="1 5">Belongs to the thiolase-like superfamily. HMG-CoA synthase family.</text>
</comment>
<feature type="active site" description="Proton donor/acceptor" evidence="3">
    <location>
        <position position="242"/>
    </location>
</feature>
<keyword evidence="5" id="KW-0753">Steroid metabolism</keyword>
<dbReference type="GO" id="GO:0010142">
    <property type="term" value="P:farnesyl diphosphate biosynthetic process, mevalonate pathway"/>
    <property type="evidence" value="ECO:0007669"/>
    <property type="project" value="InterPro"/>
</dbReference>
<dbReference type="OrthoDB" id="1269963at2759"/>
<comment type="caution">
    <text evidence="8">The sequence shown here is derived from an EMBL/GenBank/DDBJ whole genome shotgun (WGS) entry which is preliminary data.</text>
</comment>
<dbReference type="EC" id="2.3.3.10" evidence="5"/>
<dbReference type="EMBL" id="CAKKNE010000001">
    <property type="protein sequence ID" value="CAH0364740.1"/>
    <property type="molecule type" value="Genomic_DNA"/>
</dbReference>
<dbReference type="AlphaFoldDB" id="A0A8J2WE60"/>
<comment type="pathway">
    <text evidence="5">Metabolic intermediate biosynthesis; (R)-mevalonate biosynthesis; (R)-mevalonate from acetyl-CoA: step 2/3.</text>
</comment>
<proteinExistence type="inferred from homology"/>
<dbReference type="InterPro" id="IPR013528">
    <property type="entry name" value="HMG_CoA_synth_N"/>
</dbReference>
<dbReference type="Pfam" id="PF01154">
    <property type="entry name" value="HMG_CoA_synt_N"/>
    <property type="match status" value="1"/>
</dbReference>
<comment type="function">
    <text evidence="5">Catalyzes the condensation of acetyl-CoA with acetoacetyl-CoA to form HMG-CoA.</text>
</comment>
<gene>
    <name evidence="8" type="ORF">PECAL_1P11190</name>
</gene>
<dbReference type="PANTHER" id="PTHR43323">
    <property type="entry name" value="3-HYDROXY-3-METHYLGLUTARYL COENZYME A SYNTHASE"/>
    <property type="match status" value="1"/>
</dbReference>
<evidence type="ECO:0000256" key="2">
    <source>
        <dbReference type="ARBA" id="ARBA00022679"/>
    </source>
</evidence>
<feature type="active site" description="Proton donor/acceptor" evidence="3">
    <location>
        <position position="90"/>
    </location>
</feature>
<feature type="binding site" evidence="4">
    <location>
        <position position="247"/>
    </location>
    <ligand>
        <name>CoA</name>
        <dbReference type="ChEBI" id="CHEBI:57287"/>
    </ligand>
</feature>
<organism evidence="8 9">
    <name type="scientific">Pelagomonas calceolata</name>
    <dbReference type="NCBI Taxonomy" id="35677"/>
    <lineage>
        <taxon>Eukaryota</taxon>
        <taxon>Sar</taxon>
        <taxon>Stramenopiles</taxon>
        <taxon>Ochrophyta</taxon>
        <taxon>Pelagophyceae</taxon>
        <taxon>Pelagomonadales</taxon>
        <taxon>Pelagomonadaceae</taxon>
        <taxon>Pelagomonas</taxon>
    </lineage>
</organism>
<dbReference type="Pfam" id="PF08540">
    <property type="entry name" value="HMG_CoA_synt_C"/>
    <property type="match status" value="1"/>
</dbReference>
<name>A0A8J2WE60_9STRA</name>
<keyword evidence="9" id="KW-1185">Reference proteome</keyword>
<dbReference type="InterPro" id="IPR016039">
    <property type="entry name" value="Thiolase-like"/>
</dbReference>
<dbReference type="InterPro" id="IPR010122">
    <property type="entry name" value="HMG_CoA_synthase_euk"/>
</dbReference>
<comment type="catalytic activity">
    <reaction evidence="5">
        <text>acetoacetyl-CoA + acetyl-CoA + H2O = (3S)-3-hydroxy-3-methylglutaryl-CoA + CoA + H(+)</text>
        <dbReference type="Rhea" id="RHEA:10188"/>
        <dbReference type="ChEBI" id="CHEBI:15377"/>
        <dbReference type="ChEBI" id="CHEBI:15378"/>
        <dbReference type="ChEBI" id="CHEBI:43074"/>
        <dbReference type="ChEBI" id="CHEBI:57286"/>
        <dbReference type="ChEBI" id="CHEBI:57287"/>
        <dbReference type="ChEBI" id="CHEBI:57288"/>
        <dbReference type="EC" id="2.3.3.10"/>
    </reaction>
</comment>
<keyword evidence="5" id="KW-0752">Steroid biosynthesis</keyword>
<dbReference type="NCBIfam" id="TIGR01833">
    <property type="entry name" value="HMG-CoA-S_euk"/>
    <property type="match status" value="1"/>
</dbReference>
<feature type="binding site" evidence="4">
    <location>
        <position position="212"/>
    </location>
    <ligand>
        <name>CoA</name>
        <dbReference type="ChEBI" id="CHEBI:57287"/>
    </ligand>
</feature>
<feature type="active site" description="Acyl-thioester intermediate" evidence="3">
    <location>
        <position position="122"/>
    </location>
</feature>
<feature type="domain" description="Hydroxymethylglutaryl-coenzyme A synthase C-terminal" evidence="7">
    <location>
        <begin position="185"/>
        <end position="430"/>
    </location>
</feature>
<evidence type="ECO:0000313" key="8">
    <source>
        <dbReference type="EMBL" id="CAH0364740.1"/>
    </source>
</evidence>
<protein>
    <recommendedName>
        <fullName evidence="5">Hydroxymethylglutaryl-CoA synthase</fullName>
        <shortName evidence="5">HMG-CoA synthase</shortName>
        <ecNumber evidence="5">2.3.3.10</ecNumber>
    </recommendedName>
    <alternativeName>
        <fullName evidence="5">3-hydroxy-3-methylglutaryl coenzyme A synthase</fullName>
    </alternativeName>
</protein>
<keyword evidence="5" id="KW-0444">Lipid biosynthesis</keyword>
<evidence type="ECO:0000256" key="3">
    <source>
        <dbReference type="PIRSR" id="PIRSR610122-1"/>
    </source>
</evidence>
<evidence type="ECO:0000256" key="4">
    <source>
        <dbReference type="PIRSR" id="PIRSR610122-2"/>
    </source>
</evidence>
<feature type="domain" description="Hydroxymethylglutaryl-coenzyme A synthase N-terminal" evidence="6">
    <location>
        <begin position="9"/>
        <end position="178"/>
    </location>
</feature>
<keyword evidence="2 5" id="KW-0808">Transferase</keyword>
<reference evidence="8" key="1">
    <citation type="submission" date="2021-11" db="EMBL/GenBank/DDBJ databases">
        <authorList>
            <consortium name="Genoscope - CEA"/>
            <person name="William W."/>
        </authorList>
    </citation>
    <scope>NUCLEOTIDE SEQUENCE</scope>
</reference>
<dbReference type="UniPathway" id="UPA00058">
    <property type="reaction ID" value="UER00102"/>
</dbReference>